<evidence type="ECO:0000256" key="9">
    <source>
        <dbReference type="ARBA" id="ARBA00022989"/>
    </source>
</evidence>
<keyword evidence="10 13" id="KW-0472">Membrane</keyword>
<keyword evidence="11 15" id="KW-0675">Receptor</keyword>
<keyword evidence="8" id="KW-0677">Repeat</keyword>
<evidence type="ECO:0000256" key="10">
    <source>
        <dbReference type="ARBA" id="ARBA00023136"/>
    </source>
</evidence>
<dbReference type="Pfam" id="PF00560">
    <property type="entry name" value="LRR_1"/>
    <property type="match status" value="13"/>
</dbReference>
<evidence type="ECO:0000256" key="13">
    <source>
        <dbReference type="SAM" id="Phobius"/>
    </source>
</evidence>
<feature type="signal peptide" evidence="14">
    <location>
        <begin position="1"/>
        <end position="21"/>
    </location>
</feature>
<dbReference type="Pfam" id="PF13855">
    <property type="entry name" value="LRR_8"/>
    <property type="match status" value="2"/>
</dbReference>
<evidence type="ECO:0000256" key="12">
    <source>
        <dbReference type="ARBA" id="ARBA00023180"/>
    </source>
</evidence>
<organism evidence="15">
    <name type="scientific">Quercus suber</name>
    <name type="common">Cork oak</name>
    <dbReference type="NCBI Taxonomy" id="58331"/>
    <lineage>
        <taxon>Eukaryota</taxon>
        <taxon>Viridiplantae</taxon>
        <taxon>Streptophyta</taxon>
        <taxon>Embryophyta</taxon>
        <taxon>Tracheophyta</taxon>
        <taxon>Spermatophyta</taxon>
        <taxon>Magnoliopsida</taxon>
        <taxon>eudicotyledons</taxon>
        <taxon>Gunneridae</taxon>
        <taxon>Pentapetalae</taxon>
        <taxon>rosids</taxon>
        <taxon>fabids</taxon>
        <taxon>Fagales</taxon>
        <taxon>Fagaceae</taxon>
        <taxon>Quercus</taxon>
    </lineage>
</organism>
<reference evidence="15" key="1">
    <citation type="submission" date="2017-12" db="EMBL/GenBank/DDBJ databases">
        <authorList>
            <person name="Barbosa P."/>
            <person name="Usie A."/>
            <person name="Ramos A.M."/>
        </authorList>
    </citation>
    <scope>NUCLEOTIDE SEQUENCE</scope>
    <source>
        <strain evidence="15">HL8</strain>
        <tissue evidence="15">Leaves</tissue>
    </source>
</reference>
<accession>A0AAW0LZW9</accession>
<dbReference type="FunFam" id="3.80.10.10:FF:000111">
    <property type="entry name" value="LRR receptor-like serine/threonine-protein kinase ERECTA"/>
    <property type="match status" value="1"/>
</dbReference>
<dbReference type="SMART" id="SM00365">
    <property type="entry name" value="LRR_SD22"/>
    <property type="match status" value="7"/>
</dbReference>
<keyword evidence="3" id="KW-1003">Cell membrane</keyword>
<evidence type="ECO:0000256" key="3">
    <source>
        <dbReference type="ARBA" id="ARBA00022475"/>
    </source>
</evidence>
<dbReference type="PANTHER" id="PTHR48063">
    <property type="entry name" value="LRR RECEPTOR-LIKE KINASE"/>
    <property type="match status" value="1"/>
</dbReference>
<comment type="caution">
    <text evidence="15">The sequence shown here is derived from an EMBL/GenBank/DDBJ whole genome shotgun (WGS) entry which is preliminary data.</text>
</comment>
<evidence type="ECO:0000256" key="6">
    <source>
        <dbReference type="ARBA" id="ARBA00022692"/>
    </source>
</evidence>
<keyword evidence="9 13" id="KW-1133">Transmembrane helix</keyword>
<keyword evidence="5" id="KW-0433">Leucine-rich repeat</keyword>
<dbReference type="InterPro" id="IPR032675">
    <property type="entry name" value="LRR_dom_sf"/>
</dbReference>
<sequence>MGASFVAHVLFLLWFFATTFSFFLTAESNLELSNAMFGGEISGSLLQLKHLNYLDLSLNDFNHTPIPTFLGSMASMTHLVLHRSNFSRHIPHQLGNLSNLCYLDIGDNFHWISNLSSIQYLDLSNTKHQSEVGWLQIMSMFPSLSTLHASACELVNLNPPLAFVNFTSLQYLDLSANRFNHEIPNWFSNLTTSLLMFDLSLNSLRGEIPPSIFNSPKLDSLYLYSNNIIGKIPELLGQLKHLTYLQMEGNSLNGPIPSSIGNLSYLEELFLSDNQLNGTIPKTLGHFSNLWRLYVSNNFLTGPVNEEHFTKLSKLLYLDIFHTPLFFNVNSNWVPPFQLEYVDMIYCKIGPNFPTWLQTQSSIIAVLDLSNLEIADKAPSWFWNRASYVVTINLSNNQIEGDVLNIVLSSLFINLRSNHFKGQMPQLSTNVMELYIANNSFSGPISSFMCQKKNRENQLLVLDVSNNLLTGTLPHCWKYWQSLTHLDLGSNEISSRIPYSMVSLVALQSLHLQNNRISRHIPSSLKKCSNLSLIDIGENPLSVAIPPWIGEMTNLTILRLSSNGFKGHIPLQICQLSSLIVLDLANNSLSGRIPNCLKNISAMTIPTPRFEAQYYYDYLHSNYNRTYHENLKLVPKGMELEYEENLGFVKIIDLSSNNLSGSIPLEISILSELKDTRKNRDHEKVDLSQNHLSGEIPLSLSSLTFLSHLNLSYNNLSGKIPLGTQLQTFDALSYIGNPQLCGNPLPRSCTIREESQNRTPIGKTEEDSNNSNFYIGMGVGFVVVCGVLFFNRTWRHAYFRFFDDMKDWVYVITVQTAPSWFWNRASYVVTINLSNNQIEGDVLNIVLSSLFINLRSNHFKGQMPQLSTNVMELYIANNSFSGPISSFMCQKKNKENQLLVLDVSNNLLIGALPHCWKYWQSLTHLDLGSNEISSRIPYSMGSLVALQSLHLQNNRISRHIPSSLKKCSNLSLIDIGENPLSVAIPPWIGEMTNLTILRLSSNGFKGHIPLQICQLSSLIVLDLANNSLSGRIPNCLKNISVMTIPTPRFEAQYYYDYLHSNYNRTYHENLKLVPKGMELEYEENLGFVKIIDLSSNNLSGSIPSEISILSELCFLNLSRNQLIGKIPEKIEIMKKLESIDLSQIHLSGEIPLSLSSLTFLSHLNLSYNNLSGKIPLGTQLQTFDALSYIGNPQLCGNPLPISCTIREESQNRTPIGKTEEDSNNSNFYIGMGVGFVVVCGVLFFNRTWRHAYFRFFDDMKDWVYVTTVQTVNWLLEKLRSCHI</sequence>
<reference evidence="15" key="3">
    <citation type="submission" date="2023-07" db="EMBL/GenBank/DDBJ databases">
        <title>An improved reference 1 genome and first organelle genomes of Quercus suber.</title>
        <authorList>
            <consortium name="Genosuber Consortium"/>
            <person name="Usie A."/>
            <person name="Serra O."/>
            <person name="Barros P."/>
        </authorList>
    </citation>
    <scope>NUCLEOTIDE SEQUENCE</scope>
    <source>
        <strain evidence="15">HL8</strain>
        <tissue evidence="15">Leaves</tissue>
    </source>
</reference>
<dbReference type="GO" id="GO:0005886">
    <property type="term" value="C:plasma membrane"/>
    <property type="evidence" value="ECO:0007669"/>
    <property type="project" value="UniProtKB-SubCell"/>
</dbReference>
<keyword evidence="12" id="KW-0325">Glycoprotein</keyword>
<dbReference type="SUPFAM" id="SSF52058">
    <property type="entry name" value="L domain-like"/>
    <property type="match status" value="4"/>
</dbReference>
<evidence type="ECO:0000256" key="7">
    <source>
        <dbReference type="ARBA" id="ARBA00022729"/>
    </source>
</evidence>
<reference evidence="15" key="2">
    <citation type="journal article" date="2018" name="Sci. Data">
        <title>The draft genome sequence of cork oak.</title>
        <authorList>
            <person name="Ramos A.M."/>
            <person name="Usie A."/>
            <person name="Barbosa P."/>
            <person name="Barros P.M."/>
            <person name="Capote T."/>
            <person name="Chaves I."/>
            <person name="Simoes F."/>
            <person name="Abreu I."/>
            <person name="Carrasquinho I."/>
            <person name="Faro C."/>
            <person name="Guimaraes J.B."/>
            <person name="Mendonca D."/>
            <person name="Nobrega F."/>
            <person name="Rodrigues L."/>
            <person name="Saibo N.J.M."/>
            <person name="Varela M.C."/>
            <person name="Egas C."/>
            <person name="Matos J."/>
            <person name="Miguel C.M."/>
            <person name="Oliveira M.M."/>
            <person name="Ricardo C.P."/>
            <person name="Goncalves S."/>
        </authorList>
    </citation>
    <scope>NUCLEOTIDE SEQUENCE [LARGE SCALE GENOMIC DNA]</scope>
    <source>
        <strain evidence="15">HL8</strain>
    </source>
</reference>
<dbReference type="InterPro" id="IPR001611">
    <property type="entry name" value="Leu-rich_rpt"/>
</dbReference>
<keyword evidence="4" id="KW-0597">Phosphoprotein</keyword>
<feature type="chain" id="PRO_5043945597" evidence="14">
    <location>
        <begin position="22"/>
        <end position="1283"/>
    </location>
</feature>
<comment type="subcellular location">
    <subcellularLocation>
        <location evidence="1">Cell membrane</location>
        <topology evidence="1">Single-pass type I membrane protein</topology>
    </subcellularLocation>
</comment>
<gene>
    <name evidence="15" type="primary">EIX2_64</name>
    <name evidence="15" type="ORF">CFP56_019818</name>
</gene>
<proteinExistence type="inferred from homology"/>
<evidence type="ECO:0000256" key="2">
    <source>
        <dbReference type="ARBA" id="ARBA00009592"/>
    </source>
</evidence>
<dbReference type="SMART" id="SM00369">
    <property type="entry name" value="LRR_TYP"/>
    <property type="match status" value="11"/>
</dbReference>
<keyword evidence="7 14" id="KW-0732">Signal</keyword>
<feature type="transmembrane region" description="Helical" evidence="13">
    <location>
        <begin position="1227"/>
        <end position="1244"/>
    </location>
</feature>
<evidence type="ECO:0000313" key="15">
    <source>
        <dbReference type="EMBL" id="KAK7857130.1"/>
    </source>
</evidence>
<dbReference type="PANTHER" id="PTHR48063:SF98">
    <property type="entry name" value="LRR RECEPTOR-LIKE SERINE_THREONINE-PROTEIN KINASE FLS2"/>
    <property type="match status" value="1"/>
</dbReference>
<evidence type="ECO:0000256" key="14">
    <source>
        <dbReference type="SAM" id="SignalP"/>
    </source>
</evidence>
<dbReference type="FunFam" id="3.80.10.10:FF:000722">
    <property type="entry name" value="Leucine-rich repeat receptor-like protein kinase"/>
    <property type="match status" value="1"/>
</dbReference>
<name>A0AAW0LZW9_QUESU</name>
<dbReference type="InterPro" id="IPR046956">
    <property type="entry name" value="RLP23-like"/>
</dbReference>
<dbReference type="Gene3D" id="3.80.10.10">
    <property type="entry name" value="Ribonuclease Inhibitor"/>
    <property type="match status" value="4"/>
</dbReference>
<dbReference type="FunFam" id="3.80.10.10:FF:000095">
    <property type="entry name" value="LRR receptor-like serine/threonine-protein kinase GSO1"/>
    <property type="match status" value="3"/>
</dbReference>
<evidence type="ECO:0000256" key="1">
    <source>
        <dbReference type="ARBA" id="ARBA00004251"/>
    </source>
</evidence>
<comment type="similarity">
    <text evidence="2">Belongs to the RLP family.</text>
</comment>
<dbReference type="EMBL" id="PKMF04000030">
    <property type="protein sequence ID" value="KAK7857130.1"/>
    <property type="molecule type" value="Genomic_DNA"/>
</dbReference>
<evidence type="ECO:0000256" key="8">
    <source>
        <dbReference type="ARBA" id="ARBA00022737"/>
    </source>
</evidence>
<evidence type="ECO:0000256" key="4">
    <source>
        <dbReference type="ARBA" id="ARBA00022553"/>
    </source>
</evidence>
<protein>
    <submittedName>
        <fullName evidence="15">Receptor-like protein eix2</fullName>
    </submittedName>
</protein>
<keyword evidence="6 13" id="KW-0812">Transmembrane</keyword>
<evidence type="ECO:0000256" key="11">
    <source>
        <dbReference type="ARBA" id="ARBA00023170"/>
    </source>
</evidence>
<dbReference type="InterPro" id="IPR003591">
    <property type="entry name" value="Leu-rich_rpt_typical-subtyp"/>
</dbReference>
<evidence type="ECO:0000256" key="5">
    <source>
        <dbReference type="ARBA" id="ARBA00022614"/>
    </source>
</evidence>